<name>A0A4Q6XIS5_9GAMM</name>
<proteinExistence type="predicted"/>
<evidence type="ECO:0000313" key="1">
    <source>
        <dbReference type="EMBL" id="RZF54805.1"/>
    </source>
</evidence>
<gene>
    <name evidence="1" type="ORF">EXE30_05250</name>
</gene>
<reference evidence="1 2" key="1">
    <citation type="submission" date="2019-02" db="EMBL/GenBank/DDBJ databases">
        <title>The draft genome of Acinetobacter halotolerans strain JCM 31009.</title>
        <authorList>
            <person name="Qin J."/>
            <person name="Feng Y."/>
            <person name="Nemec A."/>
            <person name="Zong Z."/>
        </authorList>
    </citation>
    <scope>NUCLEOTIDE SEQUENCE [LARGE SCALE GENOMIC DNA]</scope>
    <source>
        <strain evidence="1 2">JCM 31009</strain>
    </source>
</reference>
<comment type="caution">
    <text evidence="1">The sequence shown here is derived from an EMBL/GenBank/DDBJ whole genome shotgun (WGS) entry which is preliminary data.</text>
</comment>
<dbReference type="Proteomes" id="UP000292110">
    <property type="component" value="Unassembled WGS sequence"/>
</dbReference>
<evidence type="ECO:0000313" key="2">
    <source>
        <dbReference type="Proteomes" id="UP000292110"/>
    </source>
</evidence>
<dbReference type="AlphaFoldDB" id="A0A4Q6XIS5"/>
<protein>
    <submittedName>
        <fullName evidence="1">Uncharacterized protein</fullName>
    </submittedName>
</protein>
<organism evidence="1 2">
    <name type="scientific">Acinetobacter halotolerans</name>
    <dbReference type="NCBI Taxonomy" id="1752076"/>
    <lineage>
        <taxon>Bacteria</taxon>
        <taxon>Pseudomonadati</taxon>
        <taxon>Pseudomonadota</taxon>
        <taxon>Gammaproteobacteria</taxon>
        <taxon>Moraxellales</taxon>
        <taxon>Moraxellaceae</taxon>
        <taxon>Acinetobacter</taxon>
    </lineage>
</organism>
<sequence length="100" mass="11689">MKILIVIIGIAIGYFIYTKMKKDESLEMIVKKSFPKYLIINKFGTVMICEINHRNEPDELIFIKTGRPKSIKKEGRRIIATYPVKPTSKELKNDLIQYLK</sequence>
<dbReference type="EMBL" id="SGIM01000003">
    <property type="protein sequence ID" value="RZF54805.1"/>
    <property type="molecule type" value="Genomic_DNA"/>
</dbReference>
<keyword evidence="2" id="KW-1185">Reference proteome</keyword>
<accession>A0A4Q6XIS5</accession>